<evidence type="ECO:0000256" key="1">
    <source>
        <dbReference type="SAM" id="SignalP"/>
    </source>
</evidence>
<dbReference type="EMBL" id="CP071794">
    <property type="protein sequence ID" value="QTD56120.1"/>
    <property type="molecule type" value="Genomic_DNA"/>
</dbReference>
<dbReference type="Proteomes" id="UP000663923">
    <property type="component" value="Chromosome"/>
</dbReference>
<evidence type="ECO:0000313" key="3">
    <source>
        <dbReference type="Proteomes" id="UP000663923"/>
    </source>
</evidence>
<name>A0ABX7T5M1_9SPHN</name>
<gene>
    <name evidence="2" type="ORF">J4G78_00470</name>
</gene>
<reference evidence="2 3" key="1">
    <citation type="submission" date="2021-03" db="EMBL/GenBank/DDBJ databases">
        <title>Complete genome of Parasphingorhabdus_sp.JHSY0214.</title>
        <authorList>
            <person name="Yoo J.H."/>
            <person name="Bae J.W."/>
        </authorList>
    </citation>
    <scope>NUCLEOTIDE SEQUENCE [LARGE SCALE GENOMIC DNA]</scope>
    <source>
        <strain evidence="2 3">JHSY0214</strain>
    </source>
</reference>
<feature type="chain" id="PRO_5046719865" evidence="1">
    <location>
        <begin position="25"/>
        <end position="94"/>
    </location>
</feature>
<organism evidence="2 3">
    <name type="scientific">Parasphingorhabdus cellanae</name>
    <dbReference type="NCBI Taxonomy" id="2806553"/>
    <lineage>
        <taxon>Bacteria</taxon>
        <taxon>Pseudomonadati</taxon>
        <taxon>Pseudomonadota</taxon>
        <taxon>Alphaproteobacteria</taxon>
        <taxon>Sphingomonadales</taxon>
        <taxon>Sphingomonadaceae</taxon>
        <taxon>Parasphingorhabdus</taxon>
    </lineage>
</organism>
<proteinExistence type="predicted"/>
<dbReference type="RefSeq" id="WP_207987942.1">
    <property type="nucleotide sequence ID" value="NZ_CP071794.1"/>
</dbReference>
<keyword evidence="1" id="KW-0732">Signal</keyword>
<feature type="signal peptide" evidence="1">
    <location>
        <begin position="1"/>
        <end position="24"/>
    </location>
</feature>
<sequence>MNVYIASFMLLLFNAVGVNTPATAMTAETAGNETASEVERATSSDWDKATWAFATTEEPFIIAFSGSRETKPVWAVLPTQSTIGDKLEHEEGAP</sequence>
<evidence type="ECO:0000313" key="2">
    <source>
        <dbReference type="EMBL" id="QTD56120.1"/>
    </source>
</evidence>
<keyword evidence="3" id="KW-1185">Reference proteome</keyword>
<protein>
    <submittedName>
        <fullName evidence="2">Uncharacterized protein</fullName>
    </submittedName>
</protein>
<accession>A0ABX7T5M1</accession>